<dbReference type="Pfam" id="PF17919">
    <property type="entry name" value="RT_RNaseH_2"/>
    <property type="match status" value="1"/>
</dbReference>
<dbReference type="InterPro" id="IPR043128">
    <property type="entry name" value="Rev_trsase/Diguanyl_cyclase"/>
</dbReference>
<dbReference type="AlphaFoldDB" id="A0AAF0TYD7"/>
<dbReference type="SUPFAM" id="SSF56672">
    <property type="entry name" value="DNA/RNA polymerases"/>
    <property type="match status" value="1"/>
</dbReference>
<sequence>MVAAARERNETEEERRRFVEGFSSIASSLTALAQKITKFVWSEACEKSFQELKDRHTYARVLTSPEGTDGFVVYCDASRVGLGCVLMQHGKLIAYSSRQINVHKNNYPTHDLELAAMVFALKIWRHYLFGVHVDVFMITRVFNMCLAKKN</sequence>
<feature type="domain" description="Reverse transcriptase/retrotransposon-derived protein RNase H-like" evidence="1">
    <location>
        <begin position="41"/>
        <end position="135"/>
    </location>
</feature>
<accession>A0AAF0TYD7</accession>
<proteinExistence type="predicted"/>
<dbReference type="EMBL" id="CP133616">
    <property type="protein sequence ID" value="WMV29678.1"/>
    <property type="molecule type" value="Genomic_DNA"/>
</dbReference>
<keyword evidence="3" id="KW-1185">Reference proteome</keyword>
<dbReference type="InterPro" id="IPR043502">
    <property type="entry name" value="DNA/RNA_pol_sf"/>
</dbReference>
<dbReference type="Gene3D" id="3.30.70.270">
    <property type="match status" value="1"/>
</dbReference>
<gene>
    <name evidence="2" type="ORF">MTR67_023063</name>
</gene>
<dbReference type="InterPro" id="IPR041577">
    <property type="entry name" value="RT_RNaseH_2"/>
</dbReference>
<dbReference type="PANTHER" id="PTHR34072">
    <property type="entry name" value="ENZYMATIC POLYPROTEIN-RELATED"/>
    <property type="match status" value="1"/>
</dbReference>
<dbReference type="Proteomes" id="UP001234989">
    <property type="component" value="Chromosome 5"/>
</dbReference>
<reference evidence="2" key="1">
    <citation type="submission" date="2023-08" db="EMBL/GenBank/DDBJ databases">
        <title>A de novo genome assembly of Solanum verrucosum Schlechtendal, a Mexican diploid species geographically isolated from the other diploid A-genome species in potato relatives.</title>
        <authorList>
            <person name="Hosaka K."/>
        </authorList>
    </citation>
    <scope>NUCLEOTIDE SEQUENCE</scope>
    <source>
        <tissue evidence="2">Young leaves</tissue>
    </source>
</reference>
<organism evidence="2 3">
    <name type="scientific">Solanum verrucosum</name>
    <dbReference type="NCBI Taxonomy" id="315347"/>
    <lineage>
        <taxon>Eukaryota</taxon>
        <taxon>Viridiplantae</taxon>
        <taxon>Streptophyta</taxon>
        <taxon>Embryophyta</taxon>
        <taxon>Tracheophyta</taxon>
        <taxon>Spermatophyta</taxon>
        <taxon>Magnoliopsida</taxon>
        <taxon>eudicotyledons</taxon>
        <taxon>Gunneridae</taxon>
        <taxon>Pentapetalae</taxon>
        <taxon>asterids</taxon>
        <taxon>lamiids</taxon>
        <taxon>Solanales</taxon>
        <taxon>Solanaceae</taxon>
        <taxon>Solanoideae</taxon>
        <taxon>Solaneae</taxon>
        <taxon>Solanum</taxon>
    </lineage>
</organism>
<evidence type="ECO:0000259" key="1">
    <source>
        <dbReference type="Pfam" id="PF17919"/>
    </source>
</evidence>
<protein>
    <recommendedName>
        <fullName evidence="1">Reverse transcriptase/retrotransposon-derived protein RNase H-like domain-containing protein</fullName>
    </recommendedName>
</protein>
<evidence type="ECO:0000313" key="3">
    <source>
        <dbReference type="Proteomes" id="UP001234989"/>
    </source>
</evidence>
<evidence type="ECO:0000313" key="2">
    <source>
        <dbReference type="EMBL" id="WMV29678.1"/>
    </source>
</evidence>
<dbReference type="PANTHER" id="PTHR34072:SF52">
    <property type="entry name" value="RIBONUCLEASE H"/>
    <property type="match status" value="1"/>
</dbReference>
<name>A0AAF0TYD7_SOLVR</name>